<accession>A0AAV5LYL6</accession>
<keyword evidence="5" id="KW-1185">Reference proteome</keyword>
<feature type="compositionally biased region" description="Basic and acidic residues" evidence="2">
    <location>
        <begin position="286"/>
        <end position="310"/>
    </location>
</feature>
<dbReference type="GO" id="GO:0003824">
    <property type="term" value="F:catalytic activity"/>
    <property type="evidence" value="ECO:0007669"/>
    <property type="project" value="InterPro"/>
</dbReference>
<evidence type="ECO:0000259" key="3">
    <source>
        <dbReference type="PROSITE" id="PS50878"/>
    </source>
</evidence>
<dbReference type="Pfam" id="PF00078">
    <property type="entry name" value="RVT_1"/>
    <property type="match status" value="1"/>
</dbReference>
<proteinExistence type="predicted"/>
<dbReference type="Pfam" id="PF13966">
    <property type="entry name" value="zf-RVT"/>
    <property type="match status" value="1"/>
</dbReference>
<feature type="region of interest" description="Disordered" evidence="2">
    <location>
        <begin position="1"/>
        <end position="20"/>
    </location>
</feature>
<evidence type="ECO:0000313" key="5">
    <source>
        <dbReference type="Proteomes" id="UP001054252"/>
    </source>
</evidence>
<dbReference type="Gene3D" id="3.60.10.10">
    <property type="entry name" value="Endonuclease/exonuclease/phosphatase"/>
    <property type="match status" value="1"/>
</dbReference>
<dbReference type="EMBL" id="BPVZ01000159">
    <property type="protein sequence ID" value="GKV42565.1"/>
    <property type="molecule type" value="Genomic_DNA"/>
</dbReference>
<dbReference type="Pfam" id="PF03372">
    <property type="entry name" value="Exo_endo_phos"/>
    <property type="match status" value="1"/>
</dbReference>
<feature type="region of interest" description="Disordered" evidence="2">
    <location>
        <begin position="133"/>
        <end position="152"/>
    </location>
</feature>
<reference evidence="4 5" key="1">
    <citation type="journal article" date="2021" name="Commun. Biol.">
        <title>The genome of Shorea leprosula (Dipterocarpaceae) highlights the ecological relevance of drought in aseasonal tropical rainforests.</title>
        <authorList>
            <person name="Ng K.K.S."/>
            <person name="Kobayashi M.J."/>
            <person name="Fawcett J.A."/>
            <person name="Hatakeyama M."/>
            <person name="Paape T."/>
            <person name="Ng C.H."/>
            <person name="Ang C.C."/>
            <person name="Tnah L.H."/>
            <person name="Lee C.T."/>
            <person name="Nishiyama T."/>
            <person name="Sese J."/>
            <person name="O'Brien M.J."/>
            <person name="Copetti D."/>
            <person name="Mohd Noor M.I."/>
            <person name="Ong R.C."/>
            <person name="Putra M."/>
            <person name="Sireger I.Z."/>
            <person name="Indrioko S."/>
            <person name="Kosugi Y."/>
            <person name="Izuno A."/>
            <person name="Isagi Y."/>
            <person name="Lee S.L."/>
            <person name="Shimizu K.K."/>
        </authorList>
    </citation>
    <scope>NUCLEOTIDE SEQUENCE [LARGE SCALE GENOMIC DNA]</scope>
    <source>
        <strain evidence="4">214</strain>
    </source>
</reference>
<evidence type="ECO:0000313" key="4">
    <source>
        <dbReference type="EMBL" id="GKV42565.1"/>
    </source>
</evidence>
<organism evidence="4 5">
    <name type="scientific">Rubroshorea leprosula</name>
    <dbReference type="NCBI Taxonomy" id="152421"/>
    <lineage>
        <taxon>Eukaryota</taxon>
        <taxon>Viridiplantae</taxon>
        <taxon>Streptophyta</taxon>
        <taxon>Embryophyta</taxon>
        <taxon>Tracheophyta</taxon>
        <taxon>Spermatophyta</taxon>
        <taxon>Magnoliopsida</taxon>
        <taxon>eudicotyledons</taxon>
        <taxon>Gunneridae</taxon>
        <taxon>Pentapetalae</taxon>
        <taxon>rosids</taxon>
        <taxon>malvids</taxon>
        <taxon>Malvales</taxon>
        <taxon>Dipterocarpaceae</taxon>
        <taxon>Rubroshorea</taxon>
    </lineage>
</organism>
<keyword evidence="1" id="KW-0175">Coiled coil</keyword>
<protein>
    <recommendedName>
        <fullName evidence="3">Reverse transcriptase domain-containing protein</fullName>
    </recommendedName>
</protein>
<feature type="compositionally biased region" description="Polar residues" evidence="2">
    <location>
        <begin position="80"/>
        <end position="93"/>
    </location>
</feature>
<comment type="caution">
    <text evidence="4">The sequence shown here is derived from an EMBL/GenBank/DDBJ whole genome shotgun (WGS) entry which is preliminary data.</text>
</comment>
<dbReference type="InterPro" id="IPR036691">
    <property type="entry name" value="Endo/exonu/phosph_ase_sf"/>
</dbReference>
<feature type="region of interest" description="Disordered" evidence="2">
    <location>
        <begin position="283"/>
        <end position="310"/>
    </location>
</feature>
<name>A0AAV5LYL6_9ROSI</name>
<dbReference type="SUPFAM" id="SSF56219">
    <property type="entry name" value="DNase I-like"/>
    <property type="match status" value="1"/>
</dbReference>
<dbReference type="PANTHER" id="PTHR33116:SF75">
    <property type="entry name" value="RIBONUCLEASE H PROTEIN"/>
    <property type="match status" value="1"/>
</dbReference>
<dbReference type="CDD" id="cd01650">
    <property type="entry name" value="RT_nLTR_like"/>
    <property type="match status" value="1"/>
</dbReference>
<dbReference type="PROSITE" id="PS50878">
    <property type="entry name" value="RT_POL"/>
    <property type="match status" value="1"/>
</dbReference>
<feature type="coiled-coil region" evidence="1">
    <location>
        <begin position="577"/>
        <end position="604"/>
    </location>
</feature>
<dbReference type="Proteomes" id="UP001054252">
    <property type="component" value="Unassembled WGS sequence"/>
</dbReference>
<evidence type="ECO:0000256" key="2">
    <source>
        <dbReference type="SAM" id="MobiDB-lite"/>
    </source>
</evidence>
<evidence type="ECO:0000256" key="1">
    <source>
        <dbReference type="SAM" id="Coils"/>
    </source>
</evidence>
<feature type="domain" description="Reverse transcriptase" evidence="3">
    <location>
        <begin position="734"/>
        <end position="1012"/>
    </location>
</feature>
<dbReference type="InterPro" id="IPR000477">
    <property type="entry name" value="RT_dom"/>
</dbReference>
<sequence length="1488" mass="170573">MMEQAKLQSVEGEGDGAEAISEDDVVMPNAVDVNGAKVISRDDEVASYCVEPNYSTKMGDEIVSTSIEVVEESEDMGENLNGSRDSNSNTSRLGETKKVGVHLETPVNIAEQGDVGNASQMSKNVAVDSYDMSNQNNNIEQSTKNDRKSNLKNNESTSCFWDDMESDLGNDLNWMKRSDMCGRRKSKRRAKSCTSVYRKTGGLEGFLIQYKRKGQRKDSLKCSKQILFKNNPEKLVADESINDSNIQNCNKSFKQRSNTRNMEALWSRAKELGVTARGEENQIMQKLKEMESRDRGRRRNEEEKNSEKDDQKVDVLLIQETKMEKVDNRLCRMVWDSDNFEWVAQSAIGASGGILIIWNSSVFKKISSFEGAGFVGVFGLWGDDNTPCYFVNVYSSCDLVQKRCLWENLSKLVTSKKGNWCIAGDFNAIRNLQERKGGRSVRRELKEFNDFIEMSSLVDLPMIGRKFTWYQPNGQSMSRLDRFLFSSEWMLNWSDLKQWGLVRSLSDHCPVMVKNEARNWGPKPFKLFNVWLQNPSFRELVENQWNNLDIRGWGGFVVKEKLKRLKNCVKGWTRNQVQGVDKHIEEAKAKIAKLDEDMAKQKSRKSWMKAGDANTSYFHQCIKGRWRRSEINSLSIRGKVFEGVNELKQGVAEYFMSLFTEEGWNRPVLDGVNFKKISEAERNFLTEPFLETEVKDAVWNCDGAKAPGPDGFTFGFLKTEWDVVKGDILKFLTDFHSNSKLVRGSNSSFLVLIPKKENPQSIEEYRPISLIGIMYKILAKILANRLSRVMDGIIGEQQSAFIGGRQLVDGVVIANEAIEEIKRKKLSCFLLKADFEKAYDNVSWEFLDYMLERMNFGSVWRGWIRECLQTNSISVLLNGSPTKEFVMSRGLRQGDPLAPFLFLIVAEGLNGIISSAVAKDLFEGVPIGGGGFRISHLQFADDTLLIGRATEENIWTTKCILRAFELVSGLKINYGKSSLISINTGNLWERDMACLLNCKVGSLPCKYLGIPLGADPRRVNTWKPLIDTFKRKLSSWKGRYLSLGGRITLINSVLSSLPVFLMSFYLLPKSVIGELDKIRRRFLWGGTTETKKVAWVAWEKVCLSKLDGGLGIKNLLCFNMSLLGKWWGRLITEKGGLWRRVLFDIYGSDEGNWLSYLREGRCVGSKWWRDVCKIDEGKGFKKDWLSLGFGVDLGDGEKVKFWTDVWVEGNALSKKFPRLFLLATDQNCSVKDMGSWSKDCWQWKFSWKRPLRSWEEDIEKELVKMLKLRAPSQNKEDRWQWHLETSGTYTTKSAYSWILKGEPKPATDFIRVWKAPIPPKVSAFCWQLLHKKIPTKDNLSIRGICNANSNLNCCWCDSSMETPNHIFAQCNVAVSLWMKCYKWWGVQYVLDNSCLMFFEQHKWLGGPKILDRGWNIIWFAVIWTLWLGRNEKIFQMKETKLDRFFELVQIRSFFWVTNIQGVEGFSLSEWCENPTKCLKNNPVRKDSV</sequence>
<dbReference type="InterPro" id="IPR005135">
    <property type="entry name" value="Endo/exonuclease/phosphatase"/>
</dbReference>
<dbReference type="PANTHER" id="PTHR33116">
    <property type="entry name" value="REVERSE TRANSCRIPTASE ZINC-BINDING DOMAIN-CONTAINING PROTEIN-RELATED-RELATED"/>
    <property type="match status" value="1"/>
</dbReference>
<dbReference type="InterPro" id="IPR026960">
    <property type="entry name" value="RVT-Znf"/>
</dbReference>
<feature type="compositionally biased region" description="Polar residues" evidence="2">
    <location>
        <begin position="133"/>
        <end position="142"/>
    </location>
</feature>
<gene>
    <name evidence="4" type="ORF">SLEP1_g49949</name>
</gene>
<feature type="region of interest" description="Disordered" evidence="2">
    <location>
        <begin position="72"/>
        <end position="95"/>
    </location>
</feature>